<dbReference type="Gene3D" id="1.25.40.180">
    <property type="match status" value="1"/>
</dbReference>
<evidence type="ECO:0000256" key="11">
    <source>
        <dbReference type="ARBA" id="ARBA00071625"/>
    </source>
</evidence>
<protein>
    <recommendedName>
        <fullName evidence="11">Probable deoxycytidylate deaminase</fullName>
        <ecNumber evidence="8">3.5.4.12</ecNumber>
    </recommendedName>
    <alternativeName>
        <fullName evidence="9">dCMP deaminase</fullName>
    </alternativeName>
</protein>
<feature type="domain" description="CMP/dCMP-type deaminase" evidence="12">
    <location>
        <begin position="688"/>
        <end position="826"/>
    </location>
</feature>
<dbReference type="PANTHER" id="PTHR11086:SF18">
    <property type="entry name" value="DEOXYCYTIDYLATE DEAMINASE"/>
    <property type="match status" value="1"/>
</dbReference>
<keyword evidence="14" id="KW-1185">Reference proteome</keyword>
<evidence type="ECO:0000313" key="13">
    <source>
        <dbReference type="EMBL" id="ODM93793.1"/>
    </source>
</evidence>
<evidence type="ECO:0000256" key="10">
    <source>
        <dbReference type="ARBA" id="ARBA00052978"/>
    </source>
</evidence>
<keyword evidence="3" id="KW-0479">Metal-binding</keyword>
<dbReference type="SUPFAM" id="SSF53927">
    <property type="entry name" value="Cytidine deaminase-like"/>
    <property type="match status" value="1"/>
</dbReference>
<evidence type="ECO:0000256" key="2">
    <source>
        <dbReference type="ARBA" id="ARBA00006576"/>
    </source>
</evidence>
<comment type="function">
    <text evidence="7">Supplies the nucleotide substrate for thymidylate synthetase.</text>
</comment>
<organism evidence="13 14">
    <name type="scientific">Orchesella cincta</name>
    <name type="common">Springtail</name>
    <name type="synonym">Podura cincta</name>
    <dbReference type="NCBI Taxonomy" id="48709"/>
    <lineage>
        <taxon>Eukaryota</taxon>
        <taxon>Metazoa</taxon>
        <taxon>Ecdysozoa</taxon>
        <taxon>Arthropoda</taxon>
        <taxon>Hexapoda</taxon>
        <taxon>Collembola</taxon>
        <taxon>Entomobryomorpha</taxon>
        <taxon>Entomobryoidea</taxon>
        <taxon>Orchesellidae</taxon>
        <taxon>Orchesellinae</taxon>
        <taxon>Orchesella</taxon>
    </lineage>
</organism>
<dbReference type="EMBL" id="LJIJ01000913">
    <property type="protein sequence ID" value="ODM93793.1"/>
    <property type="molecule type" value="Genomic_DNA"/>
</dbReference>
<evidence type="ECO:0000259" key="12">
    <source>
        <dbReference type="PROSITE" id="PS51747"/>
    </source>
</evidence>
<comment type="catalytic activity">
    <reaction evidence="10">
        <text>dCMP + H2O + H(+) = dUMP + NH4(+)</text>
        <dbReference type="Rhea" id="RHEA:22924"/>
        <dbReference type="ChEBI" id="CHEBI:15377"/>
        <dbReference type="ChEBI" id="CHEBI:15378"/>
        <dbReference type="ChEBI" id="CHEBI:28938"/>
        <dbReference type="ChEBI" id="CHEBI:57566"/>
        <dbReference type="ChEBI" id="CHEBI:246422"/>
        <dbReference type="EC" id="3.5.4.12"/>
    </reaction>
</comment>
<dbReference type="GO" id="GO:0004132">
    <property type="term" value="F:dCMP deaminase activity"/>
    <property type="evidence" value="ECO:0007669"/>
    <property type="project" value="UniProtKB-EC"/>
</dbReference>
<dbReference type="InterPro" id="IPR016192">
    <property type="entry name" value="APOBEC/CMP_deaminase_Zn-bd"/>
</dbReference>
<dbReference type="InterPro" id="IPR035105">
    <property type="entry name" value="Deoxycytidylate_deaminase_dom"/>
</dbReference>
<evidence type="ECO:0000256" key="6">
    <source>
        <dbReference type="ARBA" id="ARBA00022833"/>
    </source>
</evidence>
<name>A0A1D2MLC7_ORCCI</name>
<dbReference type="EC" id="3.5.4.12" evidence="8"/>
<evidence type="ECO:0000256" key="7">
    <source>
        <dbReference type="ARBA" id="ARBA00037036"/>
    </source>
</evidence>
<evidence type="ECO:0000256" key="9">
    <source>
        <dbReference type="ARBA" id="ARBA00041763"/>
    </source>
</evidence>
<dbReference type="OrthoDB" id="6710946at2759"/>
<comment type="similarity">
    <text evidence="2">Belongs to the cytidine and deoxycytidylate deaminase family.</text>
</comment>
<comment type="caution">
    <text evidence="13">The sequence shown here is derived from an EMBL/GenBank/DDBJ whole genome shotgun (WGS) entry which is preliminary data.</text>
</comment>
<keyword evidence="4" id="KW-0545">Nucleotide biosynthesis</keyword>
<dbReference type="InterPro" id="IPR016024">
    <property type="entry name" value="ARM-type_fold"/>
</dbReference>
<keyword evidence="5" id="KW-0378">Hydrolase</keyword>
<evidence type="ECO:0000256" key="4">
    <source>
        <dbReference type="ARBA" id="ARBA00022727"/>
    </source>
</evidence>
<dbReference type="GO" id="GO:0005737">
    <property type="term" value="C:cytoplasm"/>
    <property type="evidence" value="ECO:0007669"/>
    <property type="project" value="TreeGrafter"/>
</dbReference>
<dbReference type="GO" id="GO:0008270">
    <property type="term" value="F:zinc ion binding"/>
    <property type="evidence" value="ECO:0007669"/>
    <property type="project" value="InterPro"/>
</dbReference>
<dbReference type="AlphaFoldDB" id="A0A1D2MLC7"/>
<reference evidence="13 14" key="1">
    <citation type="journal article" date="2016" name="Genome Biol. Evol.">
        <title>Gene Family Evolution Reflects Adaptation to Soil Environmental Stressors in the Genome of the Collembolan Orchesella cincta.</title>
        <authorList>
            <person name="Faddeeva-Vakhrusheva A."/>
            <person name="Derks M.F."/>
            <person name="Anvar S.Y."/>
            <person name="Agamennone V."/>
            <person name="Suring W."/>
            <person name="Smit S."/>
            <person name="van Straalen N.M."/>
            <person name="Roelofs D."/>
        </authorList>
    </citation>
    <scope>NUCLEOTIDE SEQUENCE [LARGE SCALE GENOMIC DNA]</scope>
    <source>
        <tissue evidence="13">Mixed pool</tissue>
    </source>
</reference>
<evidence type="ECO:0000256" key="8">
    <source>
        <dbReference type="ARBA" id="ARBA00038938"/>
    </source>
</evidence>
<dbReference type="InterPro" id="IPR015517">
    <property type="entry name" value="dCMP_deaminase-rel"/>
</dbReference>
<evidence type="ECO:0000256" key="1">
    <source>
        <dbReference type="ARBA" id="ARBA00001947"/>
    </source>
</evidence>
<dbReference type="GO" id="GO:0009165">
    <property type="term" value="P:nucleotide biosynthetic process"/>
    <property type="evidence" value="ECO:0007669"/>
    <property type="project" value="UniProtKB-KW"/>
</dbReference>
<dbReference type="PANTHER" id="PTHR11086">
    <property type="entry name" value="DEOXYCYTIDYLATE DEAMINASE-RELATED"/>
    <property type="match status" value="1"/>
</dbReference>
<gene>
    <name evidence="13" type="ORF">Ocin01_12890</name>
</gene>
<dbReference type="InterPro" id="IPR016193">
    <property type="entry name" value="Cytidine_deaminase-like"/>
</dbReference>
<dbReference type="Pfam" id="PF00383">
    <property type="entry name" value="dCMP_cyt_deam_1"/>
    <property type="match status" value="1"/>
</dbReference>
<dbReference type="CDD" id="cd01286">
    <property type="entry name" value="deoxycytidylate_deaminase"/>
    <property type="match status" value="1"/>
</dbReference>
<dbReference type="Gene3D" id="3.40.140.10">
    <property type="entry name" value="Cytidine Deaminase, domain 2"/>
    <property type="match status" value="1"/>
</dbReference>
<dbReference type="PROSITE" id="PS00903">
    <property type="entry name" value="CYT_DCMP_DEAMINASES_1"/>
    <property type="match status" value="1"/>
</dbReference>
<dbReference type="FunFam" id="3.40.140.10:FF:000021">
    <property type="entry name" value="Deoxycytidylate deaminase"/>
    <property type="match status" value="1"/>
</dbReference>
<proteinExistence type="inferred from homology"/>
<evidence type="ECO:0000256" key="3">
    <source>
        <dbReference type="ARBA" id="ARBA00022723"/>
    </source>
</evidence>
<dbReference type="Proteomes" id="UP000094527">
    <property type="component" value="Unassembled WGS sequence"/>
</dbReference>
<accession>A0A1D2MLC7</accession>
<sequence>MSQEKKRTQYDRDFLLGVGALGVCGPPPEQETIRGMGLLKSTEAVADDIRKQLRMRSSRNECRKSNGIFINYPNVHLNQNMSADRVKIRMQVKDDKPEMRLWNQISWRPLIINFLCPFAVKKYVGSDEASATKSDFIKSIEKETQKIFENVTPTNFETMKKSFGYLNLSDGETKEDDLLNATVGVVFNVVLEGKTSQPDWTSVQHLHVKLLEAISRRGCFWEVSAKLKEHITLNVIRVMFRCYQEYSDLQKLEKVLIHSSSSNDNTSNDLESDDSEILIYSKMKFRSRERSLRLMQFIAALYNSQLLIRTPCNSCQVIVDFIALHLQFSSEQNLEYICELLSLVNFPRLVTEVKTNEAPLYSLSVKGSRPTNSSLLQDLLNQIYTLSLKPLVSPRVRFSVHYLMDLYNNICKEGSKSLKPKITPSLKIVNSCDNVSIGSSGDQCGRVPVPLMSLSIHSPLPSCSGRKRSIAASDSPHINKTPPLANVNVESQVAQDLEDVLKSVVHMDKKSGLKDAAKRTNILLQLRVVDRKTILKLLAHEIVKQFQNPELDPPQATTNIANFLTELFCSEESLNWLAEVGTIIEATQSLQTSSMWRVVAIHCLTNLKQMLTLTQLTDALRRTERRDLIPLPKNFSGLAQSLNMTAPKIRIENEMETLNLNEQVTPQVCNLNQNGARDMTKKRDDYLNWSDYFMGVAFLSAMRSKDPSTQVGACIVNDENKIVGIGYNGMPNGCSDDDFPWGKDSDVKPETKYMYVCHAEMNAILNKIVGKLNGCRMYVALFPCNECAKLIIQSGIKEVYYLSNKNWTKDECIASRRMLDAAGIKYSQYTPKNKRIVIDFESIDWNKDPQLPPSPYMYSNLIATFGKKSESVQDGSQRCRCCEAGRHYYWILFLNVNISGCKQIAI</sequence>
<dbReference type="InterPro" id="IPR002125">
    <property type="entry name" value="CMP_dCMP_dom"/>
</dbReference>
<dbReference type="SUPFAM" id="SSF48371">
    <property type="entry name" value="ARM repeat"/>
    <property type="match status" value="1"/>
</dbReference>
<evidence type="ECO:0000313" key="14">
    <source>
        <dbReference type="Proteomes" id="UP000094527"/>
    </source>
</evidence>
<dbReference type="STRING" id="48709.A0A1D2MLC7"/>
<comment type="cofactor">
    <cofactor evidence="1">
        <name>Zn(2+)</name>
        <dbReference type="ChEBI" id="CHEBI:29105"/>
    </cofactor>
</comment>
<keyword evidence="6" id="KW-0862">Zinc</keyword>
<dbReference type="PROSITE" id="PS51747">
    <property type="entry name" value="CYT_DCMP_DEAMINASES_2"/>
    <property type="match status" value="1"/>
</dbReference>
<evidence type="ECO:0000256" key="5">
    <source>
        <dbReference type="ARBA" id="ARBA00022801"/>
    </source>
</evidence>